<proteinExistence type="inferred from homology"/>
<feature type="domain" description="Cytochrome b561 bacterial/Ni-hydrogenase" evidence="14">
    <location>
        <begin position="9"/>
        <end position="183"/>
    </location>
</feature>
<comment type="similarity">
    <text evidence="12">Belongs to the cytochrome b561 family.</text>
</comment>
<dbReference type="PANTHER" id="PTHR30529:SF7">
    <property type="entry name" value="CYTOCHROME B561 BACTERIAL_NI-HYDROGENASE DOMAIN-CONTAINING PROTEIN"/>
    <property type="match status" value="1"/>
</dbReference>
<dbReference type="AlphaFoldDB" id="A0A4Y8UK29"/>
<feature type="transmembrane region" description="Helical" evidence="13">
    <location>
        <begin position="88"/>
        <end position="112"/>
    </location>
</feature>
<dbReference type="InterPro" id="IPR011577">
    <property type="entry name" value="Cyt_b561_bac/Ni-Hgenase"/>
</dbReference>
<evidence type="ECO:0000256" key="6">
    <source>
        <dbReference type="ARBA" id="ARBA00022692"/>
    </source>
</evidence>
<keyword evidence="7" id="KW-0479">Metal-binding</keyword>
<evidence type="ECO:0000256" key="2">
    <source>
        <dbReference type="ARBA" id="ARBA00004651"/>
    </source>
</evidence>
<keyword evidence="3" id="KW-0813">Transport</keyword>
<keyword evidence="9 13" id="KW-1133">Transmembrane helix</keyword>
<dbReference type="Pfam" id="PF01292">
    <property type="entry name" value="Ni_hydr_CYTB"/>
    <property type="match status" value="1"/>
</dbReference>
<dbReference type="OrthoDB" id="8589936at2"/>
<evidence type="ECO:0000256" key="8">
    <source>
        <dbReference type="ARBA" id="ARBA00022982"/>
    </source>
</evidence>
<organism evidence="15 16">
    <name type="scientific">Gammaproteobacteria bacterium LSUCC0057</name>
    <dbReference type="NCBI Taxonomy" id="2559237"/>
    <lineage>
        <taxon>Bacteria</taxon>
        <taxon>Pseudomonadati</taxon>
        <taxon>Pseudomonadota</taxon>
        <taxon>Gammaproteobacteria</taxon>
        <taxon>Cellvibrionales</taxon>
        <taxon>Porticoccaceae</taxon>
        <taxon>SAR92 clade</taxon>
    </lineage>
</organism>
<keyword evidence="16" id="KW-1185">Reference proteome</keyword>
<evidence type="ECO:0000256" key="10">
    <source>
        <dbReference type="ARBA" id="ARBA00023004"/>
    </source>
</evidence>
<feature type="transmembrane region" description="Helical" evidence="13">
    <location>
        <begin position="149"/>
        <end position="170"/>
    </location>
</feature>
<dbReference type="InterPro" id="IPR016174">
    <property type="entry name" value="Di-haem_cyt_TM"/>
</dbReference>
<keyword evidence="8" id="KW-0249">Electron transport</keyword>
<dbReference type="GO" id="GO:0005886">
    <property type="term" value="C:plasma membrane"/>
    <property type="evidence" value="ECO:0007669"/>
    <property type="project" value="UniProtKB-SubCell"/>
</dbReference>
<evidence type="ECO:0000256" key="5">
    <source>
        <dbReference type="ARBA" id="ARBA00022617"/>
    </source>
</evidence>
<evidence type="ECO:0000256" key="11">
    <source>
        <dbReference type="ARBA" id="ARBA00023136"/>
    </source>
</evidence>
<evidence type="ECO:0000256" key="7">
    <source>
        <dbReference type="ARBA" id="ARBA00022723"/>
    </source>
</evidence>
<keyword evidence="4" id="KW-1003">Cell membrane</keyword>
<dbReference type="Proteomes" id="UP000298133">
    <property type="component" value="Unassembled WGS sequence"/>
</dbReference>
<evidence type="ECO:0000313" key="16">
    <source>
        <dbReference type="Proteomes" id="UP000298133"/>
    </source>
</evidence>
<dbReference type="GO" id="GO:0022904">
    <property type="term" value="P:respiratory electron transport chain"/>
    <property type="evidence" value="ECO:0007669"/>
    <property type="project" value="InterPro"/>
</dbReference>
<evidence type="ECO:0000259" key="14">
    <source>
        <dbReference type="Pfam" id="PF01292"/>
    </source>
</evidence>
<dbReference type="InterPro" id="IPR052168">
    <property type="entry name" value="Cytochrome_b561_oxidase"/>
</dbReference>
<dbReference type="SUPFAM" id="SSF81342">
    <property type="entry name" value="Transmembrane di-heme cytochromes"/>
    <property type="match status" value="1"/>
</dbReference>
<feature type="transmembrane region" description="Helical" evidence="13">
    <location>
        <begin position="12"/>
        <end position="32"/>
    </location>
</feature>
<dbReference type="GO" id="GO:0046872">
    <property type="term" value="F:metal ion binding"/>
    <property type="evidence" value="ECO:0007669"/>
    <property type="project" value="UniProtKB-KW"/>
</dbReference>
<gene>
    <name evidence="15" type="ORF">E3W66_01840</name>
</gene>
<protein>
    <submittedName>
        <fullName evidence="15">Cytochrome b</fullName>
    </submittedName>
</protein>
<evidence type="ECO:0000313" key="15">
    <source>
        <dbReference type="EMBL" id="TFH68722.1"/>
    </source>
</evidence>
<dbReference type="GO" id="GO:0020037">
    <property type="term" value="F:heme binding"/>
    <property type="evidence" value="ECO:0007669"/>
    <property type="project" value="TreeGrafter"/>
</dbReference>
<keyword evidence="11 13" id="KW-0472">Membrane</keyword>
<comment type="subcellular location">
    <subcellularLocation>
        <location evidence="2">Cell membrane</location>
        <topology evidence="2">Multi-pass membrane protein</topology>
    </subcellularLocation>
</comment>
<evidence type="ECO:0000256" key="1">
    <source>
        <dbReference type="ARBA" id="ARBA00001970"/>
    </source>
</evidence>
<accession>A0A4Y8UK29</accession>
<evidence type="ECO:0000256" key="3">
    <source>
        <dbReference type="ARBA" id="ARBA00022448"/>
    </source>
</evidence>
<evidence type="ECO:0000256" key="12">
    <source>
        <dbReference type="ARBA" id="ARBA00037975"/>
    </source>
</evidence>
<feature type="transmembrane region" description="Helical" evidence="13">
    <location>
        <begin position="38"/>
        <end position="58"/>
    </location>
</feature>
<reference evidence="15 16" key="1">
    <citation type="submission" date="2019-03" db="EMBL/GenBank/DDBJ databases">
        <title>Draft genome of Gammaproteobacteria bacterium LSUCC0057, a member of the SAR92 clade.</title>
        <authorList>
            <person name="Lanclos V.C."/>
            <person name="Doiron C."/>
            <person name="Henson M.W."/>
            <person name="Thrash J.C."/>
        </authorList>
    </citation>
    <scope>NUCLEOTIDE SEQUENCE [LARGE SCALE GENOMIC DNA]</scope>
    <source>
        <strain evidence="15 16">LSUCC0057</strain>
    </source>
</reference>
<dbReference type="EMBL" id="SPIA01000001">
    <property type="protein sequence ID" value="TFH68722.1"/>
    <property type="molecule type" value="Genomic_DNA"/>
</dbReference>
<evidence type="ECO:0000256" key="9">
    <source>
        <dbReference type="ARBA" id="ARBA00022989"/>
    </source>
</evidence>
<dbReference type="GO" id="GO:0009055">
    <property type="term" value="F:electron transfer activity"/>
    <property type="evidence" value="ECO:0007669"/>
    <property type="project" value="InterPro"/>
</dbReference>
<sequence>MKSESVPLSAATRWLHGIVAVGVISMLAYGFVMEQLEFDGAVLLHISCGLTLLLVIAVRAMRRLQIGWPQANPDHPLAQRRTARAVQWLLLLASLLMPLSGLLMATMSGWGLQWFGVELMAWSPDPANPGEVIPVNALLLEIGHELHEITAFVLIAGIVLHLGGALKHHFVDRDDTLRRIWRG</sequence>
<evidence type="ECO:0000256" key="4">
    <source>
        <dbReference type="ARBA" id="ARBA00022475"/>
    </source>
</evidence>
<keyword evidence="6 13" id="KW-0812">Transmembrane</keyword>
<dbReference type="PANTHER" id="PTHR30529">
    <property type="entry name" value="CYTOCHROME B561"/>
    <property type="match status" value="1"/>
</dbReference>
<name>A0A4Y8UK29_9GAMM</name>
<keyword evidence="5" id="KW-0349">Heme</keyword>
<keyword evidence="10" id="KW-0408">Iron</keyword>
<evidence type="ECO:0000256" key="13">
    <source>
        <dbReference type="SAM" id="Phobius"/>
    </source>
</evidence>
<comment type="cofactor">
    <cofactor evidence="1">
        <name>heme b</name>
        <dbReference type="ChEBI" id="CHEBI:60344"/>
    </cofactor>
</comment>
<comment type="caution">
    <text evidence="15">The sequence shown here is derived from an EMBL/GenBank/DDBJ whole genome shotgun (WGS) entry which is preliminary data.</text>
</comment>